<accession>A0A1I1QWR5</accession>
<evidence type="ECO:0000313" key="2">
    <source>
        <dbReference type="Proteomes" id="UP000199263"/>
    </source>
</evidence>
<dbReference type="RefSeq" id="WP_090093511.1">
    <property type="nucleotide sequence ID" value="NZ_FOMG01000028.1"/>
</dbReference>
<dbReference type="PANTHER" id="PTHR24104:SF25">
    <property type="entry name" value="PROTEIN LIN-41"/>
    <property type="match status" value="1"/>
</dbReference>
<gene>
    <name evidence="1" type="ORF">SAMN05421842_12812</name>
</gene>
<dbReference type="EMBL" id="FOMG01000028">
    <property type="protein sequence ID" value="SFD26442.1"/>
    <property type="molecule type" value="Genomic_DNA"/>
</dbReference>
<dbReference type="PANTHER" id="PTHR24104">
    <property type="entry name" value="E3 UBIQUITIN-PROTEIN LIGASE NHLRC1-RELATED"/>
    <property type="match status" value="1"/>
</dbReference>
<dbReference type="SUPFAM" id="SSF63829">
    <property type="entry name" value="Calcium-dependent phosphotriesterase"/>
    <property type="match status" value="1"/>
</dbReference>
<protein>
    <recommendedName>
        <fullName evidence="3">NHL repeat-containing protein</fullName>
    </recommendedName>
</protein>
<keyword evidence="2" id="KW-1185">Reference proteome</keyword>
<dbReference type="Gene3D" id="2.120.10.30">
    <property type="entry name" value="TolB, C-terminal domain"/>
    <property type="match status" value="1"/>
</dbReference>
<dbReference type="OrthoDB" id="1916908at2"/>
<dbReference type="InterPro" id="IPR050952">
    <property type="entry name" value="TRIM-NHL_E3_ligases"/>
</dbReference>
<name>A0A1I1QWR5_9CLOT</name>
<dbReference type="InterPro" id="IPR011042">
    <property type="entry name" value="6-blade_b-propeller_TolB-like"/>
</dbReference>
<dbReference type="Proteomes" id="UP000199263">
    <property type="component" value="Unassembled WGS sequence"/>
</dbReference>
<sequence>MKKVKYYKSIIYIFLVLIQMFSMLACSVASDTITSKISFPRNSSGNLTYLNIDKNFESEEIDETFSAGITFYSENEAFLVDYASLKSINIKDNSFINIVPPENFDVKSEKYENKIWNPTGIYFNKNTNLLYIANYNGHNILVCKVNENHKLELVKEITNDQMISPENVVTNSDGTKIAVADYDGNALFLFDNNGQMIWKREVPLAHGVTLDENYVYATSLEKKSVVKYDFSGNEIIEKGSIGQTGIAKYMWPTSIFAYENNIVLTDAHSGRIIILDKNLNYVSSIGGNGPSINDLNFPYSTVVHQNYMYVTDTFNSRVLKLDMSGNLIKQWSHKSFSKNEENKTLLLHPYKDIPYTYGEMNDIPSELFNPLVTGKTVVSSYASIDLYNNDSSLYKKVYLSDYECNKSDNYAVPFLSQIYITWCKKYQYDGKTFFIFGSPQRTGYYYIFDLSDGIFFVNCLNSADIIWRLEDKFYSNNDVDNMMKTVLSASKDSINKFNQYCNDGMDRRNAYIKSFCEYYNIIFGTHLSENEFGKWIDKSFITEYAKEFLANYSTSNTNKNITEKYFENSNSSNSIMYLSEIMFIKTFGYNGVLKKELSLKTIESTE</sequence>
<dbReference type="AlphaFoldDB" id="A0A1I1QWR5"/>
<dbReference type="InterPro" id="IPR015943">
    <property type="entry name" value="WD40/YVTN_repeat-like_dom_sf"/>
</dbReference>
<dbReference type="PROSITE" id="PS51257">
    <property type="entry name" value="PROKAR_LIPOPROTEIN"/>
    <property type="match status" value="1"/>
</dbReference>
<dbReference type="Gene3D" id="2.130.10.10">
    <property type="entry name" value="YVTN repeat-like/Quinoprotein amine dehydrogenase"/>
    <property type="match status" value="1"/>
</dbReference>
<proteinExistence type="predicted"/>
<organism evidence="1 2">
    <name type="scientific">Clostridium uliginosum</name>
    <dbReference type="NCBI Taxonomy" id="119641"/>
    <lineage>
        <taxon>Bacteria</taxon>
        <taxon>Bacillati</taxon>
        <taxon>Bacillota</taxon>
        <taxon>Clostridia</taxon>
        <taxon>Eubacteriales</taxon>
        <taxon>Clostridiaceae</taxon>
        <taxon>Clostridium</taxon>
    </lineage>
</organism>
<dbReference type="STRING" id="119641.SAMN05421842_12812"/>
<evidence type="ECO:0008006" key="3">
    <source>
        <dbReference type="Google" id="ProtNLM"/>
    </source>
</evidence>
<reference evidence="1 2" key="1">
    <citation type="submission" date="2016-10" db="EMBL/GenBank/DDBJ databases">
        <authorList>
            <person name="de Groot N.N."/>
        </authorList>
    </citation>
    <scope>NUCLEOTIDE SEQUENCE [LARGE SCALE GENOMIC DNA]</scope>
    <source>
        <strain evidence="1 2">DSM 12992</strain>
    </source>
</reference>
<dbReference type="GO" id="GO:0008270">
    <property type="term" value="F:zinc ion binding"/>
    <property type="evidence" value="ECO:0007669"/>
    <property type="project" value="UniProtKB-KW"/>
</dbReference>
<evidence type="ECO:0000313" key="1">
    <source>
        <dbReference type="EMBL" id="SFD26442.1"/>
    </source>
</evidence>